<keyword evidence="4" id="KW-1185">Reference proteome</keyword>
<feature type="region of interest" description="Disordered" evidence="1">
    <location>
        <begin position="1372"/>
        <end position="1454"/>
    </location>
</feature>
<keyword evidence="2" id="KW-0472">Membrane</keyword>
<evidence type="ECO:0000313" key="3">
    <source>
        <dbReference type="EMBL" id="KAK2953689.1"/>
    </source>
</evidence>
<comment type="caution">
    <text evidence="3">The sequence shown here is derived from an EMBL/GenBank/DDBJ whole genome shotgun (WGS) entry which is preliminary data.</text>
</comment>
<feature type="compositionally biased region" description="Basic and acidic residues" evidence="1">
    <location>
        <begin position="1404"/>
        <end position="1418"/>
    </location>
</feature>
<feature type="transmembrane region" description="Helical" evidence="2">
    <location>
        <begin position="1337"/>
        <end position="1361"/>
    </location>
</feature>
<feature type="compositionally biased region" description="Basic and acidic residues" evidence="1">
    <location>
        <begin position="1380"/>
        <end position="1394"/>
    </location>
</feature>
<proteinExistence type="predicted"/>
<gene>
    <name evidence="3" type="ORF">BLNAU_11410</name>
</gene>
<name>A0ABQ9XPN0_9EUKA</name>
<evidence type="ECO:0000313" key="4">
    <source>
        <dbReference type="Proteomes" id="UP001281761"/>
    </source>
</evidence>
<dbReference type="EMBL" id="JARBJD010000088">
    <property type="protein sequence ID" value="KAK2953689.1"/>
    <property type="molecule type" value="Genomic_DNA"/>
</dbReference>
<sequence>MNYSQSPEYRLDNSTLFHNEGKRTGGLTFQVLSPPNSLTLTDILFIDNTCTGTTLRDQMTDCIFLNYQASLSFEFFDCFSTSAQPHCGTHSAYQVFPDVIGPSITSVAQSDRMNENRDGIDIVLLFEGVFTGTSRKYDVTLEDADGTQFVAENVSFSKTVGTVTIALSNPSVPSLSSSTTYTIDEVKKSLIQSTSNEFVVGGDEEPDWTWWHHTAASRAGQMVGLSFTTPKGPTLTNIQADLNPSNANEAIVSVTVSEIMVGSFELIVFDASDEQEQAISIGSFTFSASPTQTSSHTVMIDQSGVLSYGKKYQVKSFASSTLIVSHTALTFDMPDEPPRISQAKPTLSGTNETWVDLVLTGDGLPKGKGFTIVVKEMEGDAIKSGATEISLTGTISGSSGTTTSCTASVEIYNKTDTLEYSKKYKIISLSINGNAGLVDPTTNFTVPDSPCRLEEMKTPSLNGEKTQVSVKVTGVGFTPTISQIEMTRGDLTITSTSITIGSTTELTAKFQAGKTESGTELEFGMSYEIESVSGPSTIYVNSGVGFTVPVPGIVASTSTELNSTTNDHFKVIVNGMNFEPGTEWTLKLKDRDEEISVTMTSAGQGESSWVKAGGPGEIEFGQTYTLLMMYQNSNVPEHLVCEGISLTTPPGPALTKITCSIHPSNVNESIVSVTVSPSSAGSFLLTVVDESDELEQEISIGPFSFASSSTETSSHTVVIRPAGLLSYGKTYTVKTLSSSSMIVLHSSPTFKVPSLLQAASASLNLKNLDEVIVSLTAFEFPRSTPVALTIVEVDQNDYPKGSPFTLTGTTATTGDSTHILNTLIETGKLQRGNRFEMTQCDLTDQVTVLNGRVFFRVPDPPTLTDVHFSFATTSNTTFRLILEGTDFPVGETFLVSLKDFSDRIEVTFATPSEGSSAELALGWSDSLQFDTAYPLVSVVHKGSSGFSMPFTGLTLETGTRPDPLFLFANDSGSSDPKFCGSVARPCSSVDVAWMIVDAYSPQIVSLVLDEATLLSSPVVVVSRHAVVLSPYVLSSSLVIPSTASLGDSAGLISVAGTLFLGSVNVEVQIDALSFVLFDVKGGMLMMNSVNISGVASSSPLVDGIEGLCSWETGLIKLHEGRMETNSCEFSSIGMGAIWMESSNLSLTSTQILSNGARFSLFPSAQQDVMCESGNITILPNSSSNTPKDHWISSTPECSVAVNESELKSPHFVPSLDAKNCTSTLSKKKDSFSVFVVGSKLFPCGLKLEVSESSSSSSQSSQSNSSPVEVPLSFSSAESWNETNINLSIPLSSLSTLSFDEGWTARFVFGKNELTESFTFLKTLKERKAESLQQTLPWLIPVIVCSVLLLLAVLVFVVVVICRRRRQMAKSDSSAVVNQKELSENEAGKDSHEAETDMASDEKEDTQTELHQRNSEPRAEPVAGLECEENVGIAQVEEMPEGSAKEEMKEPLAQL</sequence>
<organism evidence="3 4">
    <name type="scientific">Blattamonas nauphoetae</name>
    <dbReference type="NCBI Taxonomy" id="2049346"/>
    <lineage>
        <taxon>Eukaryota</taxon>
        <taxon>Metamonada</taxon>
        <taxon>Preaxostyla</taxon>
        <taxon>Oxymonadida</taxon>
        <taxon>Blattamonas</taxon>
    </lineage>
</organism>
<feature type="compositionally biased region" description="Basic and acidic residues" evidence="1">
    <location>
        <begin position="1442"/>
        <end position="1454"/>
    </location>
</feature>
<keyword evidence="2" id="KW-1133">Transmembrane helix</keyword>
<protein>
    <submittedName>
        <fullName evidence="3">Uncharacterized protein</fullName>
    </submittedName>
</protein>
<reference evidence="3 4" key="1">
    <citation type="journal article" date="2022" name="bioRxiv">
        <title>Genomics of Preaxostyla Flagellates Illuminates Evolutionary Transitions and the Path Towards Mitochondrial Loss.</title>
        <authorList>
            <person name="Novak L.V.F."/>
            <person name="Treitli S.C."/>
            <person name="Pyrih J."/>
            <person name="Halakuc P."/>
            <person name="Pipaliya S.V."/>
            <person name="Vacek V."/>
            <person name="Brzon O."/>
            <person name="Soukal P."/>
            <person name="Eme L."/>
            <person name="Dacks J.B."/>
            <person name="Karnkowska A."/>
            <person name="Elias M."/>
            <person name="Hampl V."/>
        </authorList>
    </citation>
    <scope>NUCLEOTIDE SEQUENCE [LARGE SCALE GENOMIC DNA]</scope>
    <source>
        <strain evidence="3">NAU3</strain>
        <tissue evidence="3">Gut</tissue>
    </source>
</reference>
<accession>A0ABQ9XPN0</accession>
<keyword evidence="2" id="KW-0812">Transmembrane</keyword>
<evidence type="ECO:0000256" key="2">
    <source>
        <dbReference type="SAM" id="Phobius"/>
    </source>
</evidence>
<evidence type="ECO:0000256" key="1">
    <source>
        <dbReference type="SAM" id="MobiDB-lite"/>
    </source>
</evidence>
<dbReference type="Proteomes" id="UP001281761">
    <property type="component" value="Unassembled WGS sequence"/>
</dbReference>